<accession>L8WY13</accession>
<gene>
    <name evidence="1" type="ORF">AG1IA_03000</name>
</gene>
<sequence length="155" mass="17083">MSSPPTAISHPPLASVNQTPKLIQRADVHSYPTQTINPRQQKQSNTIQITHEQSLIPPFPRTISSLYPDPPPNLGFDLRPYGYFLAPPTPNEMHIILGSWLLVFWAAAGKENEVNAYGRGTRASPSIIITPSSRYPPADLVSTIGRGYARKSVLQ</sequence>
<evidence type="ECO:0000313" key="1">
    <source>
        <dbReference type="EMBL" id="ELU42971.1"/>
    </source>
</evidence>
<protein>
    <submittedName>
        <fullName evidence="1">Uncharacterized protein</fullName>
    </submittedName>
</protein>
<proteinExistence type="predicted"/>
<dbReference type="AlphaFoldDB" id="L8WY13"/>
<keyword evidence="2" id="KW-1185">Reference proteome</keyword>
<comment type="caution">
    <text evidence="1">The sequence shown here is derived from an EMBL/GenBank/DDBJ whole genome shotgun (WGS) entry which is preliminary data.</text>
</comment>
<dbReference type="HOGENOM" id="CLU_1696699_0_0_1"/>
<organism evidence="1 2">
    <name type="scientific">Thanatephorus cucumeris (strain AG1-IA)</name>
    <name type="common">Rice sheath blight fungus</name>
    <name type="synonym">Rhizoctonia solani</name>
    <dbReference type="NCBI Taxonomy" id="983506"/>
    <lineage>
        <taxon>Eukaryota</taxon>
        <taxon>Fungi</taxon>
        <taxon>Dikarya</taxon>
        <taxon>Basidiomycota</taxon>
        <taxon>Agaricomycotina</taxon>
        <taxon>Agaricomycetes</taxon>
        <taxon>Cantharellales</taxon>
        <taxon>Ceratobasidiaceae</taxon>
        <taxon>Rhizoctonia</taxon>
        <taxon>Rhizoctonia solani AG-1</taxon>
    </lineage>
</organism>
<dbReference type="Proteomes" id="UP000011668">
    <property type="component" value="Unassembled WGS sequence"/>
</dbReference>
<evidence type="ECO:0000313" key="2">
    <source>
        <dbReference type="Proteomes" id="UP000011668"/>
    </source>
</evidence>
<dbReference type="EMBL" id="AFRT01000668">
    <property type="protein sequence ID" value="ELU42971.1"/>
    <property type="molecule type" value="Genomic_DNA"/>
</dbReference>
<reference evidence="1 2" key="1">
    <citation type="journal article" date="2013" name="Nat. Commun.">
        <title>The evolution and pathogenic mechanisms of the rice sheath blight pathogen.</title>
        <authorList>
            <person name="Zheng A."/>
            <person name="Lin R."/>
            <person name="Xu L."/>
            <person name="Qin P."/>
            <person name="Tang C."/>
            <person name="Ai P."/>
            <person name="Zhang D."/>
            <person name="Liu Y."/>
            <person name="Sun Z."/>
            <person name="Feng H."/>
            <person name="Wang Y."/>
            <person name="Chen Y."/>
            <person name="Liang X."/>
            <person name="Fu R."/>
            <person name="Li Q."/>
            <person name="Zhang J."/>
            <person name="Yu X."/>
            <person name="Xie Z."/>
            <person name="Ding L."/>
            <person name="Guan P."/>
            <person name="Tang J."/>
            <person name="Liang Y."/>
            <person name="Wang S."/>
            <person name="Deng Q."/>
            <person name="Li S."/>
            <person name="Zhu J."/>
            <person name="Wang L."/>
            <person name="Liu H."/>
            <person name="Li P."/>
        </authorList>
    </citation>
    <scope>NUCLEOTIDE SEQUENCE [LARGE SCALE GENOMIC DNA]</scope>
    <source>
        <strain evidence="2">AG-1 IA</strain>
    </source>
</reference>
<name>L8WY13_THACA</name>